<organism evidence="2 3">
    <name type="scientific">Bradyrhizobium lablabi</name>
    <dbReference type="NCBI Taxonomy" id="722472"/>
    <lineage>
        <taxon>Bacteria</taxon>
        <taxon>Pseudomonadati</taxon>
        <taxon>Pseudomonadota</taxon>
        <taxon>Alphaproteobacteria</taxon>
        <taxon>Hyphomicrobiales</taxon>
        <taxon>Nitrobacteraceae</taxon>
        <taxon>Bradyrhizobium</taxon>
    </lineage>
</organism>
<proteinExistence type="predicted"/>
<reference evidence="2 3" key="1">
    <citation type="submission" date="2016-11" db="EMBL/GenBank/DDBJ databases">
        <authorList>
            <person name="Jaros S."/>
            <person name="Januszkiewicz K."/>
            <person name="Wedrychowicz H."/>
        </authorList>
    </citation>
    <scope>NUCLEOTIDE SEQUENCE [LARGE SCALE GENOMIC DNA]</scope>
    <source>
        <strain evidence="2 3">GAS499</strain>
    </source>
</reference>
<gene>
    <name evidence="2" type="ORF">SAMN05444159_2738</name>
</gene>
<dbReference type="Gene3D" id="3.30.1150.10">
    <property type="match status" value="1"/>
</dbReference>
<feature type="compositionally biased region" description="Basic and acidic residues" evidence="1">
    <location>
        <begin position="101"/>
        <end position="136"/>
    </location>
</feature>
<dbReference type="Proteomes" id="UP000189935">
    <property type="component" value="Chromosome I"/>
</dbReference>
<keyword evidence="2" id="KW-0132">Cell division</keyword>
<dbReference type="SUPFAM" id="SSF74653">
    <property type="entry name" value="TolA/TonB C-terminal domain"/>
    <property type="match status" value="1"/>
</dbReference>
<keyword evidence="2" id="KW-0131">Cell cycle</keyword>
<dbReference type="EMBL" id="LT670844">
    <property type="protein sequence ID" value="SHK22056.1"/>
    <property type="molecule type" value="Genomic_DNA"/>
</dbReference>
<sequence>MKVDKTLVASVALHVLVIGWGLVSFSSKAFESTEIESIPVEFVTDDQLNKITAGMKSGKKENPKPLVEKVAEAKPVDDAVGKITEKKAIVTDAAPDPAPKPVEKPPEKKPDPPKPVAESKPKDEPKPIEKKPDPPKVDPIAEALKKEEAKKPTPKPEAKAAPPPPVKKREYKFDKETIAALVDKRDPTRQAFAGDTLNSTPALGTAKGSAATLSASYLSALVSRIHDCWQRDGGGFDEDEVKIPITLTFKQDGTLSSPPLLESEPRNDRERAIFEGARRAIINCQPYTMLPPAKYAEWKSLPFLFHNKAY</sequence>
<feature type="region of interest" description="Disordered" evidence="1">
    <location>
        <begin position="54"/>
        <end position="171"/>
    </location>
</feature>
<evidence type="ECO:0000313" key="2">
    <source>
        <dbReference type="EMBL" id="SHK22056.1"/>
    </source>
</evidence>
<feature type="compositionally biased region" description="Basic and acidic residues" evidence="1">
    <location>
        <begin position="143"/>
        <end position="158"/>
    </location>
</feature>
<name>A0A1M6QPA9_9BRAD</name>
<dbReference type="GO" id="GO:0051301">
    <property type="term" value="P:cell division"/>
    <property type="evidence" value="ECO:0007669"/>
    <property type="project" value="UniProtKB-KW"/>
</dbReference>
<protein>
    <submittedName>
        <fullName evidence="2">Cell division and transport-associated protein TolA</fullName>
    </submittedName>
</protein>
<dbReference type="OrthoDB" id="7161229at2"/>
<dbReference type="AlphaFoldDB" id="A0A1M6QPA9"/>
<accession>A0A1M6QPA9</accession>
<evidence type="ECO:0000313" key="3">
    <source>
        <dbReference type="Proteomes" id="UP000189935"/>
    </source>
</evidence>
<dbReference type="RefSeq" id="WP_079544968.1">
    <property type="nucleotide sequence ID" value="NZ_LT670844.1"/>
</dbReference>
<feature type="compositionally biased region" description="Basic and acidic residues" evidence="1">
    <location>
        <begin position="58"/>
        <end position="89"/>
    </location>
</feature>
<evidence type="ECO:0000256" key="1">
    <source>
        <dbReference type="SAM" id="MobiDB-lite"/>
    </source>
</evidence>